<dbReference type="Pfam" id="PF01206">
    <property type="entry name" value="TusA"/>
    <property type="match status" value="1"/>
</dbReference>
<evidence type="ECO:0000256" key="1">
    <source>
        <dbReference type="ARBA" id="ARBA00008984"/>
    </source>
</evidence>
<feature type="domain" description="UPF0033" evidence="2">
    <location>
        <begin position="6"/>
        <end position="30"/>
    </location>
</feature>
<gene>
    <name evidence="3" type="ORF">A2W18_02435</name>
</gene>
<evidence type="ECO:0000313" key="3">
    <source>
        <dbReference type="EMBL" id="OGI66872.1"/>
    </source>
</evidence>
<dbReference type="Proteomes" id="UP000179076">
    <property type="component" value="Unassembled WGS sequence"/>
</dbReference>
<dbReference type="InterPro" id="IPR001455">
    <property type="entry name" value="TusA-like"/>
</dbReference>
<dbReference type="SUPFAM" id="SSF64307">
    <property type="entry name" value="SirA-like"/>
    <property type="match status" value="1"/>
</dbReference>
<dbReference type="AlphaFoldDB" id="A0A1F6VB69"/>
<name>A0A1F6VB69_9PROT</name>
<comment type="caution">
    <text evidence="3">The sequence shown here is derived from an EMBL/GenBank/DDBJ whole genome shotgun (WGS) entry which is preliminary data.</text>
</comment>
<accession>A0A1F6VB69</accession>
<dbReference type="InterPro" id="IPR036868">
    <property type="entry name" value="TusA-like_sf"/>
</dbReference>
<organism evidence="3 4">
    <name type="scientific">Candidatus Muproteobacteria bacterium RBG_16_60_9</name>
    <dbReference type="NCBI Taxonomy" id="1817755"/>
    <lineage>
        <taxon>Bacteria</taxon>
        <taxon>Pseudomonadati</taxon>
        <taxon>Pseudomonadota</taxon>
        <taxon>Candidatus Muproteobacteria</taxon>
    </lineage>
</organism>
<comment type="similarity">
    <text evidence="1">Belongs to the sulfur carrier protein TusA family.</text>
</comment>
<dbReference type="Gene3D" id="3.30.110.40">
    <property type="entry name" value="TusA-like domain"/>
    <property type="match status" value="1"/>
</dbReference>
<dbReference type="CDD" id="cd00291">
    <property type="entry name" value="SirA_YedF_YeeD"/>
    <property type="match status" value="1"/>
</dbReference>
<evidence type="ECO:0000313" key="4">
    <source>
        <dbReference type="Proteomes" id="UP000179076"/>
    </source>
</evidence>
<sequence length="74" mass="8183">MADQELDVRGLECPLPILKTKKALNMMLSGQTVRVRATDRASVLDFKAFSAQTGHELLESSENNGVYTFVIKKA</sequence>
<evidence type="ECO:0000259" key="2">
    <source>
        <dbReference type="PROSITE" id="PS01148"/>
    </source>
</evidence>
<reference evidence="3 4" key="1">
    <citation type="journal article" date="2016" name="Nat. Commun.">
        <title>Thousands of microbial genomes shed light on interconnected biogeochemical processes in an aquifer system.</title>
        <authorList>
            <person name="Anantharaman K."/>
            <person name="Brown C.T."/>
            <person name="Hug L.A."/>
            <person name="Sharon I."/>
            <person name="Castelle C.J."/>
            <person name="Probst A.J."/>
            <person name="Thomas B.C."/>
            <person name="Singh A."/>
            <person name="Wilkins M.J."/>
            <person name="Karaoz U."/>
            <person name="Brodie E.L."/>
            <person name="Williams K.H."/>
            <person name="Hubbard S.S."/>
            <person name="Banfield J.F."/>
        </authorList>
    </citation>
    <scope>NUCLEOTIDE SEQUENCE [LARGE SCALE GENOMIC DNA]</scope>
</reference>
<proteinExistence type="inferred from homology"/>
<dbReference type="PROSITE" id="PS01148">
    <property type="entry name" value="UPF0033"/>
    <property type="match status" value="1"/>
</dbReference>
<dbReference type="PANTHER" id="PTHR33279:SF6">
    <property type="entry name" value="SULFUR CARRIER PROTEIN YEDF-RELATED"/>
    <property type="match status" value="1"/>
</dbReference>
<dbReference type="EMBL" id="MFSP01000075">
    <property type="protein sequence ID" value="OGI66872.1"/>
    <property type="molecule type" value="Genomic_DNA"/>
</dbReference>
<protein>
    <recommendedName>
        <fullName evidence="2">UPF0033 domain-containing protein</fullName>
    </recommendedName>
</protein>
<dbReference type="PANTHER" id="PTHR33279">
    <property type="entry name" value="SULFUR CARRIER PROTEIN YEDF-RELATED"/>
    <property type="match status" value="1"/>
</dbReference>